<protein>
    <submittedName>
        <fullName evidence="1">Uncharacterized protein</fullName>
    </submittedName>
</protein>
<proteinExistence type="predicted"/>
<sequence>MPYIHFLPTKKLKEAITNRERELISAEARSHAATIAHRRRTSPVGGGCALRTSHAIVKKKRFSKSPVLRQEPQKQPQRLVAGLAWIKTGKLDPFLQLPCELGPQDRRLLYFYLSFAPVMEYGLKANPVFCPVRDYGIPQISRDPTFLSLYLLIAEMATRAPITAIYARRASIYNSLRKLIDDPHSGNLDTTLILLAGTGSAENRLGNVDLAQKHYAAAMQLVNMRGGLRTLHQMPFVGGLGIVRCFLQQDICLFSDWHTMSQALDRMTLTKGSRIDSRLWKYLSRQTQPRLCLANLHMLNMVMANEPDGFHDELLRLTLGSGDRLTPSALQFIISTCVARVGRWHGLRPALRSWETIEFVGLVGYAAPGWHQALVETMSGWLMGDEPLSVDWLALKHSIQSGYERAQSEVGSPVEP</sequence>
<dbReference type="OrthoDB" id="10598023at2759"/>
<organism evidence="1 2">
    <name type="scientific">Cyphellophora europaea (strain CBS 101466)</name>
    <name type="common">Phialophora europaea</name>
    <dbReference type="NCBI Taxonomy" id="1220924"/>
    <lineage>
        <taxon>Eukaryota</taxon>
        <taxon>Fungi</taxon>
        <taxon>Dikarya</taxon>
        <taxon>Ascomycota</taxon>
        <taxon>Pezizomycotina</taxon>
        <taxon>Eurotiomycetes</taxon>
        <taxon>Chaetothyriomycetidae</taxon>
        <taxon>Chaetothyriales</taxon>
        <taxon>Cyphellophoraceae</taxon>
        <taxon>Cyphellophora</taxon>
    </lineage>
</organism>
<gene>
    <name evidence="1" type="ORF">HMPREF1541_03826</name>
</gene>
<reference evidence="1 2" key="1">
    <citation type="submission" date="2013-03" db="EMBL/GenBank/DDBJ databases">
        <title>The Genome Sequence of Phialophora europaea CBS 101466.</title>
        <authorList>
            <consortium name="The Broad Institute Genomics Platform"/>
            <person name="Cuomo C."/>
            <person name="de Hoog S."/>
            <person name="Gorbushina A."/>
            <person name="Walker B."/>
            <person name="Young S.K."/>
            <person name="Zeng Q."/>
            <person name="Gargeya S."/>
            <person name="Fitzgerald M."/>
            <person name="Haas B."/>
            <person name="Abouelleil A."/>
            <person name="Allen A.W."/>
            <person name="Alvarado L."/>
            <person name="Arachchi H.M."/>
            <person name="Berlin A.M."/>
            <person name="Chapman S.B."/>
            <person name="Gainer-Dewar J."/>
            <person name="Goldberg J."/>
            <person name="Griggs A."/>
            <person name="Gujja S."/>
            <person name="Hansen M."/>
            <person name="Howarth C."/>
            <person name="Imamovic A."/>
            <person name="Ireland A."/>
            <person name="Larimer J."/>
            <person name="McCowan C."/>
            <person name="Murphy C."/>
            <person name="Pearson M."/>
            <person name="Poon T.W."/>
            <person name="Priest M."/>
            <person name="Roberts A."/>
            <person name="Saif S."/>
            <person name="Shea T."/>
            <person name="Sisk P."/>
            <person name="Sykes S."/>
            <person name="Wortman J."/>
            <person name="Nusbaum C."/>
            <person name="Birren B."/>
        </authorList>
    </citation>
    <scope>NUCLEOTIDE SEQUENCE [LARGE SCALE GENOMIC DNA]</scope>
    <source>
        <strain evidence="1 2">CBS 101466</strain>
    </source>
</reference>
<dbReference type="GeneID" id="19971165"/>
<evidence type="ECO:0000313" key="2">
    <source>
        <dbReference type="Proteomes" id="UP000030752"/>
    </source>
</evidence>
<dbReference type="InParanoid" id="W2RZP6"/>
<dbReference type="EMBL" id="KB822719">
    <property type="protein sequence ID" value="ETN41887.1"/>
    <property type="molecule type" value="Genomic_DNA"/>
</dbReference>
<keyword evidence="2" id="KW-1185">Reference proteome</keyword>
<dbReference type="eggNOG" id="ENOG502T6AV">
    <property type="taxonomic scope" value="Eukaryota"/>
</dbReference>
<dbReference type="HOGENOM" id="CLU_660593_0_0_1"/>
<dbReference type="Proteomes" id="UP000030752">
    <property type="component" value="Unassembled WGS sequence"/>
</dbReference>
<dbReference type="PANTHER" id="PTHR37540">
    <property type="entry name" value="TRANSCRIPTION FACTOR (ACR-2), PUTATIVE-RELATED-RELATED"/>
    <property type="match status" value="1"/>
</dbReference>
<name>W2RZP6_CYPE1</name>
<evidence type="ECO:0000313" key="1">
    <source>
        <dbReference type="EMBL" id="ETN41887.1"/>
    </source>
</evidence>
<dbReference type="RefSeq" id="XP_008716396.1">
    <property type="nucleotide sequence ID" value="XM_008718174.1"/>
</dbReference>
<dbReference type="AlphaFoldDB" id="W2RZP6"/>
<dbReference type="VEuPathDB" id="FungiDB:HMPREF1541_03826"/>
<dbReference type="PANTHER" id="PTHR37540:SF5">
    <property type="entry name" value="TRANSCRIPTION FACTOR DOMAIN-CONTAINING PROTEIN"/>
    <property type="match status" value="1"/>
</dbReference>
<accession>W2RZP6</accession>